<dbReference type="SUPFAM" id="SSF54427">
    <property type="entry name" value="NTF2-like"/>
    <property type="match status" value="1"/>
</dbReference>
<dbReference type="AlphaFoldDB" id="G7GX22"/>
<dbReference type="Proteomes" id="UP000035088">
    <property type="component" value="Unassembled WGS sequence"/>
</dbReference>
<dbReference type="InterPro" id="IPR032710">
    <property type="entry name" value="NTF2-like_dom_sf"/>
</dbReference>
<dbReference type="Gene3D" id="3.10.450.50">
    <property type="match status" value="1"/>
</dbReference>
<dbReference type="RefSeq" id="WP_007320227.1">
    <property type="nucleotide sequence ID" value="NZ_BAEE01000001.1"/>
</dbReference>
<organism evidence="1 2">
    <name type="scientific">Gordonia araii NBRC 100433</name>
    <dbReference type="NCBI Taxonomy" id="1073574"/>
    <lineage>
        <taxon>Bacteria</taxon>
        <taxon>Bacillati</taxon>
        <taxon>Actinomycetota</taxon>
        <taxon>Actinomycetes</taxon>
        <taxon>Mycobacteriales</taxon>
        <taxon>Gordoniaceae</taxon>
        <taxon>Gordonia</taxon>
    </lineage>
</organism>
<name>G7GX22_9ACTN</name>
<reference evidence="1 2" key="1">
    <citation type="submission" date="2011-11" db="EMBL/GenBank/DDBJ databases">
        <title>Whole genome shotgun sequence of Gordonia araii NBRC 100433.</title>
        <authorList>
            <person name="Yoshida Y."/>
            <person name="Hosoyama A."/>
            <person name="Tsuchikane K."/>
            <person name="Katsumata H."/>
            <person name="Yamazaki S."/>
            <person name="Fujita N."/>
        </authorList>
    </citation>
    <scope>NUCLEOTIDE SEQUENCE [LARGE SCALE GENOMIC DNA]</scope>
    <source>
        <strain evidence="1 2">NBRC 100433</strain>
    </source>
</reference>
<keyword evidence="2" id="KW-1185">Reference proteome</keyword>
<accession>G7GX22</accession>
<protein>
    <recommendedName>
        <fullName evidence="3">SnoaL-like domain-containing protein</fullName>
    </recommendedName>
</protein>
<dbReference type="OrthoDB" id="667202at2"/>
<gene>
    <name evidence="1" type="ORF">GOARA_001_00170</name>
</gene>
<evidence type="ECO:0008006" key="3">
    <source>
        <dbReference type="Google" id="ProtNLM"/>
    </source>
</evidence>
<sequence>MESAIRLLFEKYERLSNDALLGKTNADAIAECYAEEFLGAAPIGVRVGHNDTEYRQVLAQGFAHYREIGKRSMRIRDIAVTPIDDRHALCRVSWTAVYDRRGDPGVTIDFDVHYLVQVRGDEAVVFGWIAGDEEGVLRQHGIV</sequence>
<dbReference type="STRING" id="1073574.GOARA_001_00170"/>
<evidence type="ECO:0000313" key="1">
    <source>
        <dbReference type="EMBL" id="GAB08147.1"/>
    </source>
</evidence>
<evidence type="ECO:0000313" key="2">
    <source>
        <dbReference type="Proteomes" id="UP000035088"/>
    </source>
</evidence>
<comment type="caution">
    <text evidence="1">The sequence shown here is derived from an EMBL/GenBank/DDBJ whole genome shotgun (WGS) entry which is preliminary data.</text>
</comment>
<proteinExistence type="predicted"/>
<dbReference type="EMBL" id="BAEE01000001">
    <property type="protein sequence ID" value="GAB08147.1"/>
    <property type="molecule type" value="Genomic_DNA"/>
</dbReference>